<proteinExistence type="predicted"/>
<evidence type="ECO:0000313" key="3">
    <source>
        <dbReference type="Proteomes" id="UP000054144"/>
    </source>
</evidence>
<reference evidence="2 3" key="1">
    <citation type="journal article" date="2015" name="Fungal Genet. Biol.">
        <title>Evolution of novel wood decay mechanisms in Agaricales revealed by the genome sequences of Fistulina hepatica and Cylindrobasidium torrendii.</title>
        <authorList>
            <person name="Floudas D."/>
            <person name="Held B.W."/>
            <person name="Riley R."/>
            <person name="Nagy L.G."/>
            <person name="Koehler G."/>
            <person name="Ransdell A.S."/>
            <person name="Younus H."/>
            <person name="Chow J."/>
            <person name="Chiniquy J."/>
            <person name="Lipzen A."/>
            <person name="Tritt A."/>
            <person name="Sun H."/>
            <person name="Haridas S."/>
            <person name="LaButti K."/>
            <person name="Ohm R.A."/>
            <person name="Kues U."/>
            <person name="Blanchette R.A."/>
            <person name="Grigoriev I.V."/>
            <person name="Minto R.E."/>
            <person name="Hibbett D.S."/>
        </authorList>
    </citation>
    <scope>NUCLEOTIDE SEQUENCE [LARGE SCALE GENOMIC DNA]</scope>
    <source>
        <strain evidence="2 3">ATCC 64428</strain>
    </source>
</reference>
<accession>A0A0D7A9N4</accession>
<dbReference type="OrthoDB" id="2844016at2759"/>
<name>A0A0D7A9N4_9AGAR</name>
<evidence type="ECO:0000256" key="1">
    <source>
        <dbReference type="SAM" id="SignalP"/>
    </source>
</evidence>
<gene>
    <name evidence="2" type="ORF">FISHEDRAFT_44837</name>
</gene>
<evidence type="ECO:0000313" key="2">
    <source>
        <dbReference type="EMBL" id="KIY47722.1"/>
    </source>
</evidence>
<protein>
    <submittedName>
        <fullName evidence="2">Uncharacterized protein</fullName>
    </submittedName>
</protein>
<keyword evidence="1" id="KW-0732">Signal</keyword>
<sequence length="188" mass="20185">MFYVALLLHLSFAVTALGQALTTLPFNFTLAATNLTLPNANSTGAPLVLGTDGASTGLEYYTTSTWYTYPYDDYPTLGLLDGELQAFTKEGEWITNATSLTSGSAMLWMTSRLFSVPLFSEYSAVGNDSASVNNITYYSLAVFNHTDLWSLCPDGGVGGQTIVVYNVSAAKSGEFTDCYDVNLNIVPA</sequence>
<feature type="chain" id="PRO_5002316259" evidence="1">
    <location>
        <begin position="19"/>
        <end position="188"/>
    </location>
</feature>
<dbReference type="Proteomes" id="UP000054144">
    <property type="component" value="Unassembled WGS sequence"/>
</dbReference>
<keyword evidence="3" id="KW-1185">Reference proteome</keyword>
<organism evidence="2 3">
    <name type="scientific">Fistulina hepatica ATCC 64428</name>
    <dbReference type="NCBI Taxonomy" id="1128425"/>
    <lineage>
        <taxon>Eukaryota</taxon>
        <taxon>Fungi</taxon>
        <taxon>Dikarya</taxon>
        <taxon>Basidiomycota</taxon>
        <taxon>Agaricomycotina</taxon>
        <taxon>Agaricomycetes</taxon>
        <taxon>Agaricomycetidae</taxon>
        <taxon>Agaricales</taxon>
        <taxon>Fistulinaceae</taxon>
        <taxon>Fistulina</taxon>
    </lineage>
</organism>
<feature type="signal peptide" evidence="1">
    <location>
        <begin position="1"/>
        <end position="18"/>
    </location>
</feature>
<dbReference type="AlphaFoldDB" id="A0A0D7A9N4"/>
<dbReference type="EMBL" id="KN881929">
    <property type="protein sequence ID" value="KIY47722.1"/>
    <property type="molecule type" value="Genomic_DNA"/>
</dbReference>